<evidence type="ECO:0000259" key="1">
    <source>
        <dbReference type="PROSITE" id="PS51186"/>
    </source>
</evidence>
<sequence>MIEYPTIQFLKWDTENFQKKIGKVSFEQAISYDEYNDLLIQGRLENYELLYIFVPEKKDFLKDICKEDMRLVDQKVIFSKKLNTQKDIVNISPFVFEYQEKCVSEQLLKLSLESGRFSRFYIDDNFPRSTFQKLYSEWIIRSVSKEIADEVLVFDKDDLLCGMLTYKVISNVATIGLIAVDPLVQGKNIGTELMMFLEYKLSQHSVFDINVATQLQNKKACAFYEKNKYSIKQITNIYHVWL</sequence>
<gene>
    <name evidence="2" type="ORF">GGQ57_004131</name>
</gene>
<comment type="caution">
    <text evidence="2">The sequence shown here is derived from an EMBL/GenBank/DDBJ whole genome shotgun (WGS) entry which is preliminary data.</text>
</comment>
<evidence type="ECO:0000313" key="2">
    <source>
        <dbReference type="EMBL" id="MBB4624203.1"/>
    </source>
</evidence>
<name>A0ABR6KS48_9BACT</name>
<organism evidence="2 3">
    <name type="scientific">Parabacteroides faecis</name>
    <dbReference type="NCBI Taxonomy" id="1217282"/>
    <lineage>
        <taxon>Bacteria</taxon>
        <taxon>Pseudomonadati</taxon>
        <taxon>Bacteroidota</taxon>
        <taxon>Bacteroidia</taxon>
        <taxon>Bacteroidales</taxon>
        <taxon>Tannerellaceae</taxon>
        <taxon>Parabacteroides</taxon>
    </lineage>
</organism>
<dbReference type="RefSeq" id="WP_183671948.1">
    <property type="nucleotide sequence ID" value="NZ_BMPB01000014.1"/>
</dbReference>
<keyword evidence="3" id="KW-1185">Reference proteome</keyword>
<dbReference type="PROSITE" id="PS51186">
    <property type="entry name" value="GNAT"/>
    <property type="match status" value="1"/>
</dbReference>
<reference evidence="2 3" key="1">
    <citation type="submission" date="2020-08" db="EMBL/GenBank/DDBJ databases">
        <title>Genomic Encyclopedia of Type Strains, Phase IV (KMG-IV): sequencing the most valuable type-strain genomes for metagenomic binning, comparative biology and taxonomic classification.</title>
        <authorList>
            <person name="Goeker M."/>
        </authorList>
    </citation>
    <scope>NUCLEOTIDE SEQUENCE [LARGE SCALE GENOMIC DNA]</scope>
    <source>
        <strain evidence="2 3">DSM 102983</strain>
    </source>
</reference>
<dbReference type="InterPro" id="IPR016181">
    <property type="entry name" value="Acyl_CoA_acyltransferase"/>
</dbReference>
<proteinExistence type="predicted"/>
<feature type="domain" description="N-acetyltransferase" evidence="1">
    <location>
        <begin position="93"/>
        <end position="242"/>
    </location>
</feature>
<dbReference type="CDD" id="cd04301">
    <property type="entry name" value="NAT_SF"/>
    <property type="match status" value="1"/>
</dbReference>
<dbReference type="EMBL" id="JACHOC010000009">
    <property type="protein sequence ID" value="MBB4624203.1"/>
    <property type="molecule type" value="Genomic_DNA"/>
</dbReference>
<dbReference type="Gene3D" id="3.40.630.30">
    <property type="match status" value="1"/>
</dbReference>
<dbReference type="Proteomes" id="UP000533637">
    <property type="component" value="Unassembled WGS sequence"/>
</dbReference>
<accession>A0ABR6KS48</accession>
<dbReference type="Pfam" id="PF00583">
    <property type="entry name" value="Acetyltransf_1"/>
    <property type="match status" value="1"/>
</dbReference>
<dbReference type="InterPro" id="IPR000182">
    <property type="entry name" value="GNAT_dom"/>
</dbReference>
<protein>
    <submittedName>
        <fullName evidence="2">GNAT superfamily N-acetyltransferase</fullName>
    </submittedName>
</protein>
<dbReference type="SUPFAM" id="SSF55729">
    <property type="entry name" value="Acyl-CoA N-acyltransferases (Nat)"/>
    <property type="match status" value="1"/>
</dbReference>
<evidence type="ECO:0000313" key="3">
    <source>
        <dbReference type="Proteomes" id="UP000533637"/>
    </source>
</evidence>